<reference evidence="2" key="1">
    <citation type="submission" date="2021-01" db="EMBL/GenBank/DDBJ databases">
        <title>Genome public.</title>
        <authorList>
            <person name="Liu C."/>
            <person name="Sun Q."/>
        </authorList>
    </citation>
    <scope>NUCLEOTIDE SEQUENCE</scope>
    <source>
        <strain evidence="2">YIM B02565</strain>
    </source>
</reference>
<dbReference type="SUPFAM" id="SSF56281">
    <property type="entry name" value="Metallo-hydrolase/oxidoreductase"/>
    <property type="match status" value="1"/>
</dbReference>
<feature type="domain" description="Metallo-beta-lactamase" evidence="1">
    <location>
        <begin position="19"/>
        <end position="224"/>
    </location>
</feature>
<organism evidence="2 3">
    <name type="scientific">Clostridium paridis</name>
    <dbReference type="NCBI Taxonomy" id="2803863"/>
    <lineage>
        <taxon>Bacteria</taxon>
        <taxon>Bacillati</taxon>
        <taxon>Bacillota</taxon>
        <taxon>Clostridia</taxon>
        <taxon>Eubacteriales</taxon>
        <taxon>Clostridiaceae</taxon>
        <taxon>Clostridium</taxon>
    </lineage>
</organism>
<sequence>MSKINVLDISFDFSGQSSTIYPVILEDENEMILIDCGYPNFLSLIEETALAKNINIKKLSKIIITHHDYDHMGALAEFKRKYPKLKVLASEEDAQYIDGSKKSLRLQQAENIYDFLSDHEKVEADYFHKMLQSIESCNVDIKLKDKYYFDWCAGIEIIATPGHMPGHISIYHKESKSLITGDALVIETGELAIALPQYTLDLKEAKKSVEKFLNYDIERIICYHGGIYENGINDALRKVLELENKEAF</sequence>
<dbReference type="SMART" id="SM00849">
    <property type="entry name" value="Lactamase_B"/>
    <property type="match status" value="1"/>
</dbReference>
<dbReference type="CDD" id="cd07721">
    <property type="entry name" value="yflN-like_MBL-fold"/>
    <property type="match status" value="1"/>
</dbReference>
<dbReference type="InterPro" id="IPR050855">
    <property type="entry name" value="NDM-1-like"/>
</dbReference>
<dbReference type="AlphaFoldDB" id="A0A937K601"/>
<dbReference type="Pfam" id="PF00753">
    <property type="entry name" value="Lactamase_B"/>
    <property type="match status" value="1"/>
</dbReference>
<evidence type="ECO:0000313" key="3">
    <source>
        <dbReference type="Proteomes" id="UP000623681"/>
    </source>
</evidence>
<protein>
    <submittedName>
        <fullName evidence="2">MBL fold metallo-hydrolase</fullName>
    </submittedName>
</protein>
<gene>
    <name evidence="2" type="ORF">JK634_15220</name>
</gene>
<proteinExistence type="predicted"/>
<dbReference type="InterPro" id="IPR001279">
    <property type="entry name" value="Metallo-B-lactamas"/>
</dbReference>
<dbReference type="Gene3D" id="3.60.15.10">
    <property type="entry name" value="Ribonuclease Z/Hydroxyacylglutathione hydrolase-like"/>
    <property type="match status" value="1"/>
</dbReference>
<evidence type="ECO:0000259" key="1">
    <source>
        <dbReference type="SMART" id="SM00849"/>
    </source>
</evidence>
<dbReference type="RefSeq" id="WP_202768529.1">
    <property type="nucleotide sequence ID" value="NZ_JAESWA010000023.1"/>
</dbReference>
<dbReference type="EMBL" id="JAESWA010000023">
    <property type="protein sequence ID" value="MBL4933163.1"/>
    <property type="molecule type" value="Genomic_DNA"/>
</dbReference>
<name>A0A937K601_9CLOT</name>
<dbReference type="PANTHER" id="PTHR42951">
    <property type="entry name" value="METALLO-BETA-LACTAMASE DOMAIN-CONTAINING"/>
    <property type="match status" value="1"/>
</dbReference>
<dbReference type="InterPro" id="IPR036866">
    <property type="entry name" value="RibonucZ/Hydroxyglut_hydro"/>
</dbReference>
<dbReference type="Proteomes" id="UP000623681">
    <property type="component" value="Unassembled WGS sequence"/>
</dbReference>
<evidence type="ECO:0000313" key="2">
    <source>
        <dbReference type="EMBL" id="MBL4933163.1"/>
    </source>
</evidence>
<keyword evidence="3" id="KW-1185">Reference proteome</keyword>
<accession>A0A937K601</accession>
<dbReference type="PANTHER" id="PTHR42951:SF15">
    <property type="entry name" value="METALLO-BETA-LACTAMASE SUPERFAMILY PROTEIN"/>
    <property type="match status" value="1"/>
</dbReference>
<comment type="caution">
    <text evidence="2">The sequence shown here is derived from an EMBL/GenBank/DDBJ whole genome shotgun (WGS) entry which is preliminary data.</text>
</comment>